<evidence type="ECO:0000313" key="2">
    <source>
        <dbReference type="Proteomes" id="UP000006766"/>
    </source>
</evidence>
<protein>
    <submittedName>
        <fullName evidence="1">Uncharacterized protein</fullName>
    </submittedName>
</protein>
<evidence type="ECO:0000313" key="1">
    <source>
        <dbReference type="EMBL" id="EKE93038.1"/>
    </source>
</evidence>
<comment type="caution">
    <text evidence="1">The sequence shown here is derived from an EMBL/GenBank/DDBJ whole genome shotgun (WGS) entry which is preliminary data.</text>
</comment>
<accession>K2KYW2</accession>
<gene>
    <name evidence="1" type="ORF">OUM_0262</name>
</gene>
<dbReference type="AlphaFoldDB" id="K2KYW2"/>
<dbReference type="Proteomes" id="UP000006766">
    <property type="component" value="Unassembled WGS sequence"/>
</dbReference>
<name>K2KYW2_HELPX</name>
<sequence length="39" mass="4703">MFKACVESVVKNYLKWIDFFSLSVNKNIQRHFLILNIKD</sequence>
<dbReference type="EMBL" id="AMOV01000001">
    <property type="protein sequence ID" value="EKE93038.1"/>
    <property type="molecule type" value="Genomic_DNA"/>
</dbReference>
<proteinExistence type="predicted"/>
<reference evidence="1 2" key="1">
    <citation type="journal article" date="2013" name="Pathog. Dis.">
        <title>Genome sequences of 65 Helicobacter pylori strains isolated from asymptomatic individuals and patients with gastric cancer, peptic ulcer disease, or gastritis.</title>
        <authorList>
            <person name="Blanchard T.G."/>
            <person name="Czinn S.J."/>
            <person name="Correa P."/>
            <person name="Nakazawa T."/>
            <person name="Keelan M."/>
            <person name="Morningstar L."/>
            <person name="Santana-Cruz I."/>
            <person name="Maroo A."/>
            <person name="McCracken C."/>
            <person name="Shefchek K."/>
            <person name="Daugherty S."/>
            <person name="Song Y."/>
            <person name="Fraser C.M."/>
            <person name="Fricke W.F."/>
        </authorList>
    </citation>
    <scope>NUCLEOTIDE SEQUENCE [LARGE SCALE GENOMIC DNA]</scope>
    <source>
        <strain evidence="1 2">R038b</strain>
    </source>
</reference>
<dbReference type="PATRIC" id="fig|1145115.3.peg.253"/>
<organism evidence="1 2">
    <name type="scientific">Helicobacter pylori R038b</name>
    <dbReference type="NCBI Taxonomy" id="1145115"/>
    <lineage>
        <taxon>Bacteria</taxon>
        <taxon>Pseudomonadati</taxon>
        <taxon>Campylobacterota</taxon>
        <taxon>Epsilonproteobacteria</taxon>
        <taxon>Campylobacterales</taxon>
        <taxon>Helicobacteraceae</taxon>
        <taxon>Helicobacter</taxon>
    </lineage>
</organism>